<dbReference type="OrthoDB" id="5334833at2"/>
<name>A0A1B1U719_9HELI</name>
<dbReference type="EMBL" id="CP016503">
    <property type="protein sequence ID" value="ANV98536.1"/>
    <property type="molecule type" value="Genomic_DNA"/>
</dbReference>
<keyword evidence="2" id="KW-1185">Reference proteome</keyword>
<reference evidence="2" key="1">
    <citation type="submission" date="2016-07" db="EMBL/GenBank/DDBJ databases">
        <authorList>
            <person name="Florea S."/>
            <person name="Webb J.S."/>
            <person name="Jaromczyk J."/>
            <person name="Schardl C.L."/>
        </authorList>
    </citation>
    <scope>NUCLEOTIDE SEQUENCE [LARGE SCALE GENOMIC DNA]</scope>
    <source>
        <strain evidence="2">MIT 01-6242</strain>
    </source>
</reference>
<gene>
    <name evidence="1" type="ORF">BBW65_06890</name>
</gene>
<evidence type="ECO:0000313" key="1">
    <source>
        <dbReference type="EMBL" id="ANV98536.1"/>
    </source>
</evidence>
<accession>A0A1B1U719</accession>
<evidence type="ECO:0000313" key="2">
    <source>
        <dbReference type="Proteomes" id="UP000092884"/>
    </source>
</evidence>
<organism evidence="1 2">
    <name type="scientific">Helicobacter enhydrae</name>
    <dbReference type="NCBI Taxonomy" id="222136"/>
    <lineage>
        <taxon>Bacteria</taxon>
        <taxon>Pseudomonadati</taxon>
        <taxon>Campylobacterota</taxon>
        <taxon>Epsilonproteobacteria</taxon>
        <taxon>Campylobacterales</taxon>
        <taxon>Helicobacteraceae</taxon>
        <taxon>Helicobacter</taxon>
    </lineage>
</organism>
<dbReference type="RefSeq" id="WP_066341387.1">
    <property type="nucleotide sequence ID" value="NZ_CP016503.1"/>
</dbReference>
<sequence>MATLPIEQERQEHFQQMQDKKQTMQECQAKQQQTSCLTCKEAPRCKIREEYVQAVYLFLNEGQNADFSF</sequence>
<dbReference type="Proteomes" id="UP000092884">
    <property type="component" value="Chromosome"/>
</dbReference>
<dbReference type="KEGG" id="het:BBW65_06890"/>
<dbReference type="AlphaFoldDB" id="A0A1B1U719"/>
<proteinExistence type="predicted"/>
<dbReference type="STRING" id="222136.BBW65_06890"/>
<protein>
    <submittedName>
        <fullName evidence="1">Uncharacterized protein</fullName>
    </submittedName>
</protein>